<name>A0A0B2VCZ5_TOXCA</name>
<feature type="non-terminal residue" evidence="1">
    <location>
        <position position="1"/>
    </location>
</feature>
<evidence type="ECO:0008006" key="3">
    <source>
        <dbReference type="Google" id="ProtNLM"/>
    </source>
</evidence>
<dbReference type="Pfam" id="PF14625">
    <property type="entry name" value="Lustrin_cystein"/>
    <property type="match status" value="2"/>
</dbReference>
<dbReference type="InterPro" id="IPR006150">
    <property type="entry name" value="Cys_repeat_1"/>
</dbReference>
<reference evidence="1 2" key="1">
    <citation type="submission" date="2014-11" db="EMBL/GenBank/DDBJ databases">
        <title>Genetic blueprint of the zoonotic pathogen Toxocara canis.</title>
        <authorList>
            <person name="Zhu X.-Q."/>
            <person name="Korhonen P.K."/>
            <person name="Cai H."/>
            <person name="Young N.D."/>
            <person name="Nejsum P."/>
            <person name="von Samson-Himmelstjerna G."/>
            <person name="Boag P.R."/>
            <person name="Tan P."/>
            <person name="Li Q."/>
            <person name="Min J."/>
            <person name="Yang Y."/>
            <person name="Wang X."/>
            <person name="Fang X."/>
            <person name="Hall R.S."/>
            <person name="Hofmann A."/>
            <person name="Sternberg P.W."/>
            <person name="Jex A.R."/>
            <person name="Gasser R.B."/>
        </authorList>
    </citation>
    <scope>NUCLEOTIDE SEQUENCE [LARGE SCALE GENOMIC DNA]</scope>
    <source>
        <strain evidence="1">PN_DK_2014</strain>
    </source>
</reference>
<comment type="caution">
    <text evidence="1">The sequence shown here is derived from an EMBL/GenBank/DDBJ whole genome shotgun (WGS) entry which is preliminary data.</text>
</comment>
<dbReference type="EMBL" id="JPKZ01001927">
    <property type="protein sequence ID" value="KHN79339.1"/>
    <property type="molecule type" value="Genomic_DNA"/>
</dbReference>
<evidence type="ECO:0000313" key="2">
    <source>
        <dbReference type="Proteomes" id="UP000031036"/>
    </source>
</evidence>
<keyword evidence="2" id="KW-1185">Reference proteome</keyword>
<dbReference type="InterPro" id="IPR028150">
    <property type="entry name" value="Lustrin_cystein"/>
</dbReference>
<dbReference type="AlphaFoldDB" id="A0A0B2VCZ5"/>
<sequence>FFRGNPSCRTQQSDCRSDFTCKKHLKRFGGFQCCAGNPHCPDGRKALIRHGKVVQCFIHGSPCMVAGYSCQRATDGSLQCCSIVPISAECPPGYRSAMSLINGGFIPCSDRFDFTCPPGYLCLRSATSKKHLCCTPEESEISVWNIL</sequence>
<proteinExistence type="predicted"/>
<dbReference type="SMART" id="SM00289">
    <property type="entry name" value="WR1"/>
    <property type="match status" value="2"/>
</dbReference>
<accession>A0A0B2VCZ5</accession>
<gene>
    <name evidence="1" type="ORF">Tcan_04448</name>
</gene>
<dbReference type="Proteomes" id="UP000031036">
    <property type="component" value="Unassembled WGS sequence"/>
</dbReference>
<organism evidence="1 2">
    <name type="scientific">Toxocara canis</name>
    <name type="common">Canine roundworm</name>
    <dbReference type="NCBI Taxonomy" id="6265"/>
    <lineage>
        <taxon>Eukaryota</taxon>
        <taxon>Metazoa</taxon>
        <taxon>Ecdysozoa</taxon>
        <taxon>Nematoda</taxon>
        <taxon>Chromadorea</taxon>
        <taxon>Rhabditida</taxon>
        <taxon>Spirurina</taxon>
        <taxon>Ascaridomorpha</taxon>
        <taxon>Ascaridoidea</taxon>
        <taxon>Toxocaridae</taxon>
        <taxon>Toxocara</taxon>
    </lineage>
</organism>
<evidence type="ECO:0000313" key="1">
    <source>
        <dbReference type="EMBL" id="KHN79339.1"/>
    </source>
</evidence>
<protein>
    <recommendedName>
        <fullName evidence="3">EB domain-containing protein</fullName>
    </recommendedName>
</protein>
<dbReference type="OrthoDB" id="5776602at2759"/>